<keyword evidence="5" id="KW-1185">Reference proteome</keyword>
<feature type="region of interest" description="Disordered" evidence="2">
    <location>
        <begin position="59"/>
        <end position="80"/>
    </location>
</feature>
<proteinExistence type="predicted"/>
<evidence type="ECO:0000256" key="1">
    <source>
        <dbReference type="PROSITE-ProRule" id="PRU00042"/>
    </source>
</evidence>
<comment type="caution">
    <text evidence="4">The sequence shown here is derived from an EMBL/GenBank/DDBJ whole genome shotgun (WGS) entry which is preliminary data.</text>
</comment>
<feature type="region of interest" description="Disordered" evidence="2">
    <location>
        <begin position="107"/>
        <end position="143"/>
    </location>
</feature>
<dbReference type="AlphaFoldDB" id="A0A9J6D3Y7"/>
<name>A0A9J6D3Y7_RHIMP</name>
<reference evidence="4" key="2">
    <citation type="submission" date="2021-09" db="EMBL/GenBank/DDBJ databases">
        <authorList>
            <person name="Jia N."/>
            <person name="Wang J."/>
            <person name="Shi W."/>
            <person name="Du L."/>
            <person name="Sun Y."/>
            <person name="Zhan W."/>
            <person name="Jiang J."/>
            <person name="Wang Q."/>
            <person name="Zhang B."/>
            <person name="Ji P."/>
            <person name="Sakyi L.B."/>
            <person name="Cui X."/>
            <person name="Yuan T."/>
            <person name="Jiang B."/>
            <person name="Yang W."/>
            <person name="Lam T.T.-Y."/>
            <person name="Chang Q."/>
            <person name="Ding S."/>
            <person name="Wang X."/>
            <person name="Zhu J."/>
            <person name="Ruan X."/>
            <person name="Zhao L."/>
            <person name="Wei J."/>
            <person name="Que T."/>
            <person name="Du C."/>
            <person name="Cheng J."/>
            <person name="Dai P."/>
            <person name="Han X."/>
            <person name="Huang E."/>
            <person name="Gao Y."/>
            <person name="Liu J."/>
            <person name="Shao H."/>
            <person name="Ye R."/>
            <person name="Li L."/>
            <person name="Wei W."/>
            <person name="Wang X."/>
            <person name="Wang C."/>
            <person name="Huo Q."/>
            <person name="Li W."/>
            <person name="Guo W."/>
            <person name="Chen H."/>
            <person name="Chen S."/>
            <person name="Zhou L."/>
            <person name="Zhou L."/>
            <person name="Ni X."/>
            <person name="Tian J."/>
            <person name="Zhou Y."/>
            <person name="Sheng Y."/>
            <person name="Liu T."/>
            <person name="Pan Y."/>
            <person name="Xia L."/>
            <person name="Li J."/>
            <person name="Zhao F."/>
            <person name="Cao W."/>
        </authorList>
    </citation>
    <scope>NUCLEOTIDE SEQUENCE</scope>
    <source>
        <strain evidence="4">Rmic-2018</strain>
        <tissue evidence="4">Larvae</tissue>
    </source>
</reference>
<keyword evidence="1" id="KW-0862">Zinc</keyword>
<evidence type="ECO:0000313" key="5">
    <source>
        <dbReference type="Proteomes" id="UP000821866"/>
    </source>
</evidence>
<accession>A0A9J6D3Y7</accession>
<feature type="compositionally biased region" description="Basic and acidic residues" evidence="2">
    <location>
        <begin position="113"/>
        <end position="122"/>
    </location>
</feature>
<dbReference type="InterPro" id="IPR013087">
    <property type="entry name" value="Znf_C2H2_type"/>
</dbReference>
<gene>
    <name evidence="4" type="ORF">HPB51_026337</name>
</gene>
<organism evidence="4 5">
    <name type="scientific">Rhipicephalus microplus</name>
    <name type="common">Cattle tick</name>
    <name type="synonym">Boophilus microplus</name>
    <dbReference type="NCBI Taxonomy" id="6941"/>
    <lineage>
        <taxon>Eukaryota</taxon>
        <taxon>Metazoa</taxon>
        <taxon>Ecdysozoa</taxon>
        <taxon>Arthropoda</taxon>
        <taxon>Chelicerata</taxon>
        <taxon>Arachnida</taxon>
        <taxon>Acari</taxon>
        <taxon>Parasitiformes</taxon>
        <taxon>Ixodida</taxon>
        <taxon>Ixodoidea</taxon>
        <taxon>Ixodidae</taxon>
        <taxon>Rhipicephalinae</taxon>
        <taxon>Rhipicephalus</taxon>
        <taxon>Boophilus</taxon>
    </lineage>
</organism>
<sequence length="220" mass="25472">MKLDAAEKGKVEAMIRQAYKAALGLPNNAPTERLLKLGVHNTLDELWEAHLCPDGPVVKREAPEAPSGLSTVDPKRSKEATEKDLRKFMKFVRKQAKEHQWQSWWSWNSKQQSQEKQKKPKTELAAIKSESNGCQKPVDIKNKKPKQTVDDRFDNWYRCASCDKLFAKKLELEWHLREHTGVRPIPCGLCPMKFLNGRLRTAHHTRHHGLNSKWKRCDCE</sequence>
<dbReference type="Proteomes" id="UP000821866">
    <property type="component" value="Unassembled WGS sequence"/>
</dbReference>
<reference evidence="4" key="1">
    <citation type="journal article" date="2020" name="Cell">
        <title>Large-Scale Comparative Analyses of Tick Genomes Elucidate Their Genetic Diversity and Vector Capacities.</title>
        <authorList>
            <consortium name="Tick Genome and Microbiome Consortium (TIGMIC)"/>
            <person name="Jia N."/>
            <person name="Wang J."/>
            <person name="Shi W."/>
            <person name="Du L."/>
            <person name="Sun Y."/>
            <person name="Zhan W."/>
            <person name="Jiang J.F."/>
            <person name="Wang Q."/>
            <person name="Zhang B."/>
            <person name="Ji P."/>
            <person name="Bell-Sakyi L."/>
            <person name="Cui X.M."/>
            <person name="Yuan T.T."/>
            <person name="Jiang B.G."/>
            <person name="Yang W.F."/>
            <person name="Lam T.T."/>
            <person name="Chang Q.C."/>
            <person name="Ding S.J."/>
            <person name="Wang X.J."/>
            <person name="Zhu J.G."/>
            <person name="Ruan X.D."/>
            <person name="Zhao L."/>
            <person name="Wei J.T."/>
            <person name="Ye R.Z."/>
            <person name="Que T.C."/>
            <person name="Du C.H."/>
            <person name="Zhou Y.H."/>
            <person name="Cheng J.X."/>
            <person name="Dai P.F."/>
            <person name="Guo W.B."/>
            <person name="Han X.H."/>
            <person name="Huang E.J."/>
            <person name="Li L.F."/>
            <person name="Wei W."/>
            <person name="Gao Y.C."/>
            <person name="Liu J.Z."/>
            <person name="Shao H.Z."/>
            <person name="Wang X."/>
            <person name="Wang C.C."/>
            <person name="Yang T.C."/>
            <person name="Huo Q.B."/>
            <person name="Li W."/>
            <person name="Chen H.Y."/>
            <person name="Chen S.E."/>
            <person name="Zhou L.G."/>
            <person name="Ni X.B."/>
            <person name="Tian J.H."/>
            <person name="Sheng Y."/>
            <person name="Liu T."/>
            <person name="Pan Y.S."/>
            <person name="Xia L.Y."/>
            <person name="Li J."/>
            <person name="Zhao F."/>
            <person name="Cao W.C."/>
        </authorList>
    </citation>
    <scope>NUCLEOTIDE SEQUENCE</scope>
    <source>
        <strain evidence="4">Rmic-2018</strain>
    </source>
</reference>
<dbReference type="SMART" id="SM00355">
    <property type="entry name" value="ZnF_C2H2"/>
    <property type="match status" value="2"/>
</dbReference>
<feature type="domain" description="C2H2-type" evidence="3">
    <location>
        <begin position="157"/>
        <end position="184"/>
    </location>
</feature>
<dbReference type="InterPro" id="IPR036236">
    <property type="entry name" value="Znf_C2H2_sf"/>
</dbReference>
<keyword evidence="1" id="KW-0863">Zinc-finger</keyword>
<evidence type="ECO:0000313" key="4">
    <source>
        <dbReference type="EMBL" id="KAH8001157.1"/>
    </source>
</evidence>
<dbReference type="Gene3D" id="3.30.160.60">
    <property type="entry name" value="Classic Zinc Finger"/>
    <property type="match status" value="1"/>
</dbReference>
<dbReference type="PROSITE" id="PS50157">
    <property type="entry name" value="ZINC_FINGER_C2H2_2"/>
    <property type="match status" value="1"/>
</dbReference>
<dbReference type="PROSITE" id="PS00028">
    <property type="entry name" value="ZINC_FINGER_C2H2_1"/>
    <property type="match status" value="1"/>
</dbReference>
<dbReference type="GO" id="GO:0008270">
    <property type="term" value="F:zinc ion binding"/>
    <property type="evidence" value="ECO:0007669"/>
    <property type="project" value="UniProtKB-KW"/>
</dbReference>
<evidence type="ECO:0000259" key="3">
    <source>
        <dbReference type="PROSITE" id="PS50157"/>
    </source>
</evidence>
<dbReference type="VEuPathDB" id="VectorBase:LOC119164741"/>
<protein>
    <recommendedName>
        <fullName evidence="3">C2H2-type domain-containing protein</fullName>
    </recommendedName>
</protein>
<evidence type="ECO:0000256" key="2">
    <source>
        <dbReference type="SAM" id="MobiDB-lite"/>
    </source>
</evidence>
<keyword evidence="1" id="KW-0479">Metal-binding</keyword>
<dbReference type="EMBL" id="JABSTU010000067">
    <property type="protein sequence ID" value="KAH8001157.1"/>
    <property type="molecule type" value="Genomic_DNA"/>
</dbReference>
<dbReference type="SUPFAM" id="SSF57667">
    <property type="entry name" value="beta-beta-alpha zinc fingers"/>
    <property type="match status" value="1"/>
</dbReference>